<proteinExistence type="predicted"/>
<feature type="compositionally biased region" description="Low complexity" evidence="1">
    <location>
        <begin position="438"/>
        <end position="454"/>
    </location>
</feature>
<reference evidence="2 3" key="1">
    <citation type="journal article" date="2021" name="Elife">
        <title>Chloroplast acquisition without the gene transfer in kleptoplastic sea slugs, Plakobranchus ocellatus.</title>
        <authorList>
            <person name="Maeda T."/>
            <person name="Takahashi S."/>
            <person name="Yoshida T."/>
            <person name="Shimamura S."/>
            <person name="Takaki Y."/>
            <person name="Nagai Y."/>
            <person name="Toyoda A."/>
            <person name="Suzuki Y."/>
            <person name="Arimoto A."/>
            <person name="Ishii H."/>
            <person name="Satoh N."/>
            <person name="Nishiyama T."/>
            <person name="Hasebe M."/>
            <person name="Maruyama T."/>
            <person name="Minagawa J."/>
            <person name="Obokata J."/>
            <person name="Shigenobu S."/>
        </authorList>
    </citation>
    <scope>NUCLEOTIDE SEQUENCE [LARGE SCALE GENOMIC DNA]</scope>
</reference>
<feature type="region of interest" description="Disordered" evidence="1">
    <location>
        <begin position="248"/>
        <end position="268"/>
    </location>
</feature>
<evidence type="ECO:0000313" key="3">
    <source>
        <dbReference type="Proteomes" id="UP000762676"/>
    </source>
</evidence>
<gene>
    <name evidence="2" type="ORF">ElyMa_003727300</name>
</gene>
<feature type="region of interest" description="Disordered" evidence="1">
    <location>
        <begin position="18"/>
        <end position="71"/>
    </location>
</feature>
<name>A0AAV4F4H4_9GAST</name>
<sequence>MTESLAKVEKPLLKSTINYNQPSLPSLLTNYGLGNEDGEDKKKEKEQGKEKQKELKKRKKKTNTFDDSEDEKALMRAQEKEEHYLKLVKDLYRLRDYYYNEYSSLLGEKVEKQRRQIRERDNLRRNQQEKEEEEQRKASHRVKKRLERHTLETTPSTTNVPKTDLYHIVGLEDKLRREGKLKTPSDYSKFREEMEEPLTFYKTFRVKKTTDLHSYPSSMADHSSNYSQQVESQDNIFSMAPTCVVEEPGHRSLSRISESREPSRAGHRPDHWAITQQYPALYKQKRRSFQGRKSIVDTQNDLDKRFPKLEMPKLHCFTMDLAKKPPDPEEVRQQAELRAKEKQRKTAIRTYTKMYQLAMSNAAVSNRILDQHEDMDMIINGPDLCDVIADHHWMTAYGLCEVEPQEEAIHAADGGPMGEDRAVCTESDQHRDSDSAVQSRQPSAASAKRSPKSQNGSRQASASSKKTLPEIEAKPTPMPLTLTEITGKCNIMEAKTLSTLWNNYLRAGK</sequence>
<accession>A0AAV4F4H4</accession>
<evidence type="ECO:0000313" key="2">
    <source>
        <dbReference type="EMBL" id="GFR68243.1"/>
    </source>
</evidence>
<feature type="region of interest" description="Disordered" evidence="1">
    <location>
        <begin position="411"/>
        <end position="479"/>
    </location>
</feature>
<feature type="compositionally biased region" description="Basic and acidic residues" evidence="1">
    <location>
        <begin position="257"/>
        <end position="268"/>
    </location>
</feature>
<dbReference type="AlphaFoldDB" id="A0AAV4F4H4"/>
<keyword evidence="3" id="KW-1185">Reference proteome</keyword>
<organism evidence="2 3">
    <name type="scientific">Elysia marginata</name>
    <dbReference type="NCBI Taxonomy" id="1093978"/>
    <lineage>
        <taxon>Eukaryota</taxon>
        <taxon>Metazoa</taxon>
        <taxon>Spiralia</taxon>
        <taxon>Lophotrochozoa</taxon>
        <taxon>Mollusca</taxon>
        <taxon>Gastropoda</taxon>
        <taxon>Heterobranchia</taxon>
        <taxon>Euthyneura</taxon>
        <taxon>Panpulmonata</taxon>
        <taxon>Sacoglossa</taxon>
        <taxon>Placobranchoidea</taxon>
        <taxon>Plakobranchidae</taxon>
        <taxon>Elysia</taxon>
    </lineage>
</organism>
<feature type="compositionally biased region" description="Basic and acidic residues" evidence="1">
    <location>
        <begin position="39"/>
        <end position="53"/>
    </location>
</feature>
<feature type="region of interest" description="Disordered" evidence="1">
    <location>
        <begin position="119"/>
        <end position="144"/>
    </location>
</feature>
<evidence type="ECO:0000256" key="1">
    <source>
        <dbReference type="SAM" id="MobiDB-lite"/>
    </source>
</evidence>
<dbReference type="Proteomes" id="UP000762676">
    <property type="component" value="Unassembled WGS sequence"/>
</dbReference>
<feature type="compositionally biased region" description="Basic and acidic residues" evidence="1">
    <location>
        <begin position="418"/>
        <end position="434"/>
    </location>
</feature>
<feature type="compositionally biased region" description="Polar residues" evidence="1">
    <location>
        <begin position="18"/>
        <end position="29"/>
    </location>
</feature>
<feature type="compositionally biased region" description="Polar residues" evidence="1">
    <location>
        <begin position="455"/>
        <end position="466"/>
    </location>
</feature>
<feature type="compositionally biased region" description="Basic and acidic residues" evidence="1">
    <location>
        <begin position="119"/>
        <end position="137"/>
    </location>
</feature>
<dbReference type="EMBL" id="BMAT01007635">
    <property type="protein sequence ID" value="GFR68243.1"/>
    <property type="molecule type" value="Genomic_DNA"/>
</dbReference>
<protein>
    <submittedName>
        <fullName evidence="2">Uncharacterized protein</fullName>
    </submittedName>
</protein>
<comment type="caution">
    <text evidence="2">The sequence shown here is derived from an EMBL/GenBank/DDBJ whole genome shotgun (WGS) entry which is preliminary data.</text>
</comment>